<name>A0A146FEA7_ASPKA</name>
<evidence type="ECO:0000256" key="2">
    <source>
        <dbReference type="ARBA" id="ARBA00022692"/>
    </source>
</evidence>
<reference evidence="10" key="2">
    <citation type="submission" date="2016-02" db="EMBL/GenBank/DDBJ databases">
        <title>Genome sequencing of Aspergillus luchuensis NBRC 4314.</title>
        <authorList>
            <person name="Yamada O."/>
        </authorList>
    </citation>
    <scope>NUCLEOTIDE SEQUENCE [LARGE SCALE GENOMIC DNA]</scope>
    <source>
        <strain evidence="10">RIB 2604</strain>
    </source>
</reference>
<dbReference type="EMBL" id="BCWF01000017">
    <property type="protein sequence ID" value="GAT23711.1"/>
    <property type="molecule type" value="Genomic_DNA"/>
</dbReference>
<feature type="transmembrane region" description="Helical" evidence="7">
    <location>
        <begin position="111"/>
        <end position="130"/>
    </location>
</feature>
<dbReference type="InterPro" id="IPR052337">
    <property type="entry name" value="SAT4-like"/>
</dbReference>
<dbReference type="AlphaFoldDB" id="A0A146FEA7"/>
<feature type="transmembrane region" description="Helical" evidence="7">
    <location>
        <begin position="46"/>
        <end position="67"/>
    </location>
</feature>
<feature type="transmembrane region" description="Helical" evidence="7">
    <location>
        <begin position="12"/>
        <end position="34"/>
    </location>
</feature>
<feature type="transmembrane region" description="Helical" evidence="7">
    <location>
        <begin position="137"/>
        <end position="157"/>
    </location>
</feature>
<feature type="region of interest" description="Disordered" evidence="6">
    <location>
        <begin position="292"/>
        <end position="313"/>
    </location>
</feature>
<comment type="subcellular location">
    <subcellularLocation>
        <location evidence="1">Membrane</location>
        <topology evidence="1">Multi-pass membrane protein</topology>
    </subcellularLocation>
</comment>
<keyword evidence="3 7" id="KW-1133">Transmembrane helix</keyword>
<feature type="compositionally biased region" description="Polar residues" evidence="6">
    <location>
        <begin position="292"/>
        <end position="305"/>
    </location>
</feature>
<evidence type="ECO:0000313" key="9">
    <source>
        <dbReference type="EMBL" id="GAT23711.1"/>
    </source>
</evidence>
<dbReference type="Proteomes" id="UP000075230">
    <property type="component" value="Unassembled WGS sequence"/>
</dbReference>
<evidence type="ECO:0000259" key="8">
    <source>
        <dbReference type="Pfam" id="PF20684"/>
    </source>
</evidence>
<dbReference type="GO" id="GO:0016020">
    <property type="term" value="C:membrane"/>
    <property type="evidence" value="ECO:0007669"/>
    <property type="project" value="UniProtKB-SubCell"/>
</dbReference>
<feature type="domain" description="Rhodopsin" evidence="8">
    <location>
        <begin position="28"/>
        <end position="225"/>
    </location>
</feature>
<evidence type="ECO:0000256" key="5">
    <source>
        <dbReference type="ARBA" id="ARBA00038359"/>
    </source>
</evidence>
<reference evidence="9 10" key="1">
    <citation type="journal article" date="2016" name="DNA Res.">
        <title>Genome sequence of Aspergillus luchuensis NBRC 4314.</title>
        <authorList>
            <person name="Yamada O."/>
            <person name="Machida M."/>
            <person name="Hosoyama A."/>
            <person name="Goto M."/>
            <person name="Takahashi T."/>
            <person name="Futagami T."/>
            <person name="Yamagata Y."/>
            <person name="Takeuchi M."/>
            <person name="Kobayashi T."/>
            <person name="Koike H."/>
            <person name="Abe K."/>
            <person name="Asai K."/>
            <person name="Arita M."/>
            <person name="Fujita N."/>
            <person name="Fukuda K."/>
            <person name="Higa K."/>
            <person name="Horikawa H."/>
            <person name="Ishikawa T."/>
            <person name="Jinno K."/>
            <person name="Kato Y."/>
            <person name="Kirimura K."/>
            <person name="Mizutani O."/>
            <person name="Nakasone K."/>
            <person name="Sano M."/>
            <person name="Shiraishi Y."/>
            <person name="Tsukahara M."/>
            <person name="Gomi K."/>
        </authorList>
    </citation>
    <scope>NUCLEOTIDE SEQUENCE [LARGE SCALE GENOMIC DNA]</scope>
    <source>
        <strain evidence="9 10">RIB 2604</strain>
    </source>
</reference>
<dbReference type="InterPro" id="IPR049326">
    <property type="entry name" value="Rhodopsin_dom_fungi"/>
</dbReference>
<gene>
    <name evidence="9" type="ORF">RIB2604_01708500</name>
</gene>
<evidence type="ECO:0000256" key="6">
    <source>
        <dbReference type="SAM" id="MobiDB-lite"/>
    </source>
</evidence>
<dbReference type="Pfam" id="PF20684">
    <property type="entry name" value="Fung_rhodopsin"/>
    <property type="match status" value="1"/>
</dbReference>
<protein>
    <submittedName>
        <fullName evidence="9">Cation-transporting ATPase 4</fullName>
    </submittedName>
</protein>
<evidence type="ECO:0000256" key="1">
    <source>
        <dbReference type="ARBA" id="ARBA00004141"/>
    </source>
</evidence>
<proteinExistence type="inferred from homology"/>
<dbReference type="PANTHER" id="PTHR33048">
    <property type="entry name" value="PTH11-LIKE INTEGRAL MEMBRANE PROTEIN (AFU_ORTHOLOGUE AFUA_5G11245)"/>
    <property type="match status" value="1"/>
</dbReference>
<comment type="similarity">
    <text evidence="5">Belongs to the SAT4 family.</text>
</comment>
<evidence type="ECO:0000256" key="7">
    <source>
        <dbReference type="SAM" id="Phobius"/>
    </source>
</evidence>
<evidence type="ECO:0000256" key="4">
    <source>
        <dbReference type="ARBA" id="ARBA00023136"/>
    </source>
</evidence>
<feature type="transmembrane region" description="Helical" evidence="7">
    <location>
        <begin position="187"/>
        <end position="209"/>
    </location>
</feature>
<evidence type="ECO:0000313" key="10">
    <source>
        <dbReference type="Proteomes" id="UP000075230"/>
    </source>
</evidence>
<keyword evidence="4 7" id="KW-0472">Membrane</keyword>
<dbReference type="VEuPathDB" id="FungiDB:ASPFODRAFT_42518"/>
<accession>A0A146FEA7</accession>
<comment type="caution">
    <text evidence="9">The sequence shown here is derived from an EMBL/GenBank/DDBJ whole genome shotgun (WGS) entry which is preliminary data.</text>
</comment>
<keyword evidence="2 7" id="KW-0812">Transmembrane</keyword>
<feature type="compositionally biased region" description="Polar residues" evidence="6">
    <location>
        <begin position="240"/>
        <end position="273"/>
    </location>
</feature>
<feature type="region of interest" description="Disordered" evidence="6">
    <location>
        <begin position="240"/>
        <end position="278"/>
    </location>
</feature>
<organism evidence="9 10">
    <name type="scientific">Aspergillus kawachii</name>
    <name type="common">White koji mold</name>
    <name type="synonym">Aspergillus awamori var. kawachi</name>
    <dbReference type="NCBI Taxonomy" id="1069201"/>
    <lineage>
        <taxon>Eukaryota</taxon>
        <taxon>Fungi</taxon>
        <taxon>Dikarya</taxon>
        <taxon>Ascomycota</taxon>
        <taxon>Pezizomycotina</taxon>
        <taxon>Eurotiomycetes</taxon>
        <taxon>Eurotiomycetidae</taxon>
        <taxon>Eurotiales</taxon>
        <taxon>Aspergillaceae</taxon>
        <taxon>Aspergillus</taxon>
        <taxon>Aspergillus subgen. Circumdati</taxon>
    </lineage>
</organism>
<evidence type="ECO:0000256" key="3">
    <source>
        <dbReference type="ARBA" id="ARBA00022989"/>
    </source>
</evidence>
<sequence length="328" mass="36678">MIEFKGRSESIFIVTVVFLGISFIAVCLRCFVRLRLVRAFGWDDALMVFAMGLNILFALCGITGSLYGMGQKLEQLEDGYLETALFVRTLTITSNSLAYIEKWWWLGQTSYVVTVVVARISIALALLRLTVSRVHTILLWCVVGVSIIVGLVFWFMLTFECKPVSHFWQRTKPGHCMSIDKLLDIAYVYSVTAMICDFTLGLLPIFLVWKLQMSRQTKAALAGCLVTLRPLFRWLGGTSYSPTRSKKTSGSMPLSSMNGQHASRSEHTTNSTKFWRPDLNPDDTRAIVTTVQTAQGSPHSSQENLNPKPGAWDGVNVHKSFVVTTDEA</sequence>
<dbReference type="PANTHER" id="PTHR33048:SF140">
    <property type="entry name" value="ATPASE, PUTATIVE (EUROFUNG)-RELATED"/>
    <property type="match status" value="1"/>
</dbReference>